<sequence length="228" mass="24939">MKKFLLFLGILLLIAVAVGLYAWHLTGQRSDKFKRLQSEARQYVQDEKYAKARRSLTDSLDYVVKQEPTENKIDQISNFQTAVNFLKVANYSDAITSFQSVLKYQKAYAILSSRSNQGIKTAQAAIDKQKAETAAANSAESQRAQQADAAAKSSSAAAAASSVASEWTEAYKTSASVPQNVVVQARKNLQQAGIKVDSLTDDDIRNMIVAAGKVPENIVTYAKQHGNK</sequence>
<evidence type="ECO:0000313" key="1">
    <source>
        <dbReference type="EMBL" id="MDN6901050.1"/>
    </source>
</evidence>
<proteinExistence type="predicted"/>
<dbReference type="Proteomes" id="UP000286907">
    <property type="component" value="Chromosome"/>
</dbReference>
<protein>
    <submittedName>
        <fullName evidence="1">Uncharacterized protein</fullName>
    </submittedName>
</protein>
<accession>A0AAJ1RDK3</accession>
<keyword evidence="3" id="KW-1185">Reference proteome</keyword>
<dbReference type="Proteomes" id="UP001167919">
    <property type="component" value="Unassembled WGS sequence"/>
</dbReference>
<reference evidence="2 3" key="1">
    <citation type="journal article" date="2019" name="Syst. Appl. Microbiol.">
        <title>Oenococcus sicerae sp. nov., isolated from French cider.</title>
        <authorList>
            <person name="Cousin F.J."/>
            <person name="Le Guellec R."/>
            <person name="Chagnot C."/>
            <person name="Goux D."/>
            <person name="Dalmasso M."/>
            <person name="Laplace J.M."/>
            <person name="Cretenet M."/>
        </authorList>
    </citation>
    <scope>NUCLEOTIDE SEQUENCE [LARGE SCALE GENOMIC DNA]</scope>
    <source>
        <strain evidence="2 3">UCMA 15228</strain>
    </source>
</reference>
<evidence type="ECO:0000313" key="4">
    <source>
        <dbReference type="Proteomes" id="UP001167919"/>
    </source>
</evidence>
<dbReference type="RefSeq" id="WP_128686554.1">
    <property type="nucleotide sequence ID" value="NZ_CP029684.2"/>
</dbReference>
<reference evidence="1" key="2">
    <citation type="submission" date="2019-01" db="EMBL/GenBank/DDBJ databases">
        <title>Oenococcus sicerae UCMA17102.</title>
        <authorList>
            <person name="Cousin F.J."/>
            <person name="Le Guellec R."/>
            <person name="Cretenet M."/>
        </authorList>
    </citation>
    <scope>NUCLEOTIDE SEQUENCE</scope>
    <source>
        <strain evidence="1">UCMA17102</strain>
    </source>
</reference>
<name>A0AAJ1RDK3_9LACO</name>
<evidence type="ECO:0000313" key="2">
    <source>
        <dbReference type="EMBL" id="QAS70640.1"/>
    </source>
</evidence>
<dbReference type="EMBL" id="SDWY01000005">
    <property type="protein sequence ID" value="MDN6901050.1"/>
    <property type="molecule type" value="Genomic_DNA"/>
</dbReference>
<evidence type="ECO:0000313" key="3">
    <source>
        <dbReference type="Proteomes" id="UP000286907"/>
    </source>
</evidence>
<gene>
    <name evidence="2" type="ORF">DLJ48_05845</name>
    <name evidence="1" type="ORF">EVC35_08630</name>
</gene>
<dbReference type="AlphaFoldDB" id="A0AAJ1RDK3"/>
<dbReference type="EMBL" id="CP029684">
    <property type="protein sequence ID" value="QAS70640.1"/>
    <property type="molecule type" value="Genomic_DNA"/>
</dbReference>
<organism evidence="1 4">
    <name type="scientific">Oenococcus sicerae</name>
    <dbReference type="NCBI Taxonomy" id="2203724"/>
    <lineage>
        <taxon>Bacteria</taxon>
        <taxon>Bacillati</taxon>
        <taxon>Bacillota</taxon>
        <taxon>Bacilli</taxon>
        <taxon>Lactobacillales</taxon>
        <taxon>Lactobacillaceae</taxon>
        <taxon>Oenococcus</taxon>
    </lineage>
</organism>
<reference evidence="2" key="3">
    <citation type="submission" date="2020-01" db="EMBL/GenBank/DDBJ databases">
        <authorList>
            <person name="Cousin F.J."/>
            <person name="Le Guellec R."/>
            <person name="Cretenet M."/>
        </authorList>
    </citation>
    <scope>NUCLEOTIDE SEQUENCE</scope>
    <source>
        <strain evidence="2">UCMA 15228</strain>
    </source>
</reference>